<gene>
    <name evidence="1" type="ORF">TL5118_01824</name>
    <name evidence="2" type="ORF">TL5120_01057</name>
</gene>
<dbReference type="InterPro" id="IPR036514">
    <property type="entry name" value="SGNH_hydro_sf"/>
</dbReference>
<dbReference type="Gene3D" id="3.40.50.1110">
    <property type="entry name" value="SGNH hydrolase"/>
    <property type="match status" value="1"/>
</dbReference>
<dbReference type="GO" id="GO:0016788">
    <property type="term" value="F:hydrolase activity, acting on ester bonds"/>
    <property type="evidence" value="ECO:0007669"/>
    <property type="project" value="UniProtKB-ARBA"/>
</dbReference>
<dbReference type="Proteomes" id="UP000051887">
    <property type="component" value="Unassembled WGS sequence"/>
</dbReference>
<name>A0A0N7LX94_9RHOB</name>
<accession>A0A0N7LX94</accession>
<evidence type="ECO:0000313" key="1">
    <source>
        <dbReference type="EMBL" id="CUH66563.1"/>
    </source>
</evidence>
<sequence length="335" mass="37114">MPNRAIFPWIKRRWRMATGVALAGLAAVTGTTLLRAPASLSPQEIDNLYSVPLPAPDEPMQLFHLGHSLVGRDMPVMLQQLVTAHFGADGKAAQHHSQLGWGTPLRAHWDPSEPINGFDSENDHPNYRDAKAALATGSYDAVVLTEMVEIRDAIAYFETADYLARWAEAARAGNPEARVYLYETWHEVTDPEGWVARLDRDLTRYWQDQILWPAVAQDPDHQPIYLIPAGQVMAAFTRRVEAVGGVTDVTDRQSLFQRSESGELDPIHINDLGAYLVALTHFAVLYQHSPVGLPHQLTRADGSDMQTIAAETAALMQETVWSVVSGQPYSGFPTK</sequence>
<dbReference type="Proteomes" id="UP000051086">
    <property type="component" value="Unassembled WGS sequence"/>
</dbReference>
<evidence type="ECO:0000313" key="4">
    <source>
        <dbReference type="Proteomes" id="UP000051887"/>
    </source>
</evidence>
<proteinExistence type="predicted"/>
<dbReference type="EMBL" id="CYSC01000017">
    <property type="protein sequence ID" value="CUH71271.1"/>
    <property type="molecule type" value="Genomic_DNA"/>
</dbReference>
<evidence type="ECO:0000313" key="2">
    <source>
        <dbReference type="EMBL" id="CUH71271.1"/>
    </source>
</evidence>
<dbReference type="EMBL" id="CYSB01000026">
    <property type="protein sequence ID" value="CUH66563.1"/>
    <property type="molecule type" value="Genomic_DNA"/>
</dbReference>
<reference evidence="1 3" key="2">
    <citation type="submission" date="2015-09" db="EMBL/GenBank/DDBJ databases">
        <authorList>
            <person name="Rodrigo-Torres L."/>
            <person name="Arahal D.R."/>
        </authorList>
    </citation>
    <scope>NUCLEOTIDE SEQUENCE [LARGE SCALE GENOMIC DNA]</scope>
    <source>
        <strain evidence="1 3">CECT 5118</strain>
    </source>
</reference>
<dbReference type="RefSeq" id="WP_106404200.1">
    <property type="nucleotide sequence ID" value="NZ_CYSB01000026.1"/>
</dbReference>
<keyword evidence="3" id="KW-1185">Reference proteome</keyword>
<protein>
    <submittedName>
        <fullName evidence="2">Uncharacterized protein</fullName>
    </submittedName>
</protein>
<evidence type="ECO:0000313" key="3">
    <source>
        <dbReference type="Proteomes" id="UP000051086"/>
    </source>
</evidence>
<organism evidence="2 4">
    <name type="scientific">Thalassovita autumnalis</name>
    <dbReference type="NCBI Taxonomy" id="2072972"/>
    <lineage>
        <taxon>Bacteria</taxon>
        <taxon>Pseudomonadati</taxon>
        <taxon>Pseudomonadota</taxon>
        <taxon>Alphaproteobacteria</taxon>
        <taxon>Rhodobacterales</taxon>
        <taxon>Roseobacteraceae</taxon>
        <taxon>Thalassovita</taxon>
    </lineage>
</organism>
<dbReference type="AlphaFoldDB" id="A0A0N7LX94"/>
<dbReference type="OrthoDB" id="8883291at2"/>
<reference evidence="2 4" key="1">
    <citation type="submission" date="2015-09" db="EMBL/GenBank/DDBJ databases">
        <authorList>
            <consortium name="Swine Surveillance"/>
        </authorList>
    </citation>
    <scope>NUCLEOTIDE SEQUENCE [LARGE SCALE GENOMIC DNA]</scope>
    <source>
        <strain evidence="2 4">5120</strain>
    </source>
</reference>